<dbReference type="InterPro" id="IPR055754">
    <property type="entry name" value="DUF7330"/>
</dbReference>
<evidence type="ECO:0000259" key="2">
    <source>
        <dbReference type="Pfam" id="PF24016"/>
    </source>
</evidence>
<proteinExistence type="predicted"/>
<feature type="region of interest" description="Disordered" evidence="1">
    <location>
        <begin position="127"/>
        <end position="151"/>
    </location>
</feature>
<evidence type="ECO:0000313" key="4">
    <source>
        <dbReference type="Proteomes" id="UP000807469"/>
    </source>
</evidence>
<organism evidence="3 4">
    <name type="scientific">Pholiota conissans</name>
    <dbReference type="NCBI Taxonomy" id="109636"/>
    <lineage>
        <taxon>Eukaryota</taxon>
        <taxon>Fungi</taxon>
        <taxon>Dikarya</taxon>
        <taxon>Basidiomycota</taxon>
        <taxon>Agaricomycotina</taxon>
        <taxon>Agaricomycetes</taxon>
        <taxon>Agaricomycetidae</taxon>
        <taxon>Agaricales</taxon>
        <taxon>Agaricineae</taxon>
        <taxon>Strophariaceae</taxon>
        <taxon>Pholiota</taxon>
    </lineage>
</organism>
<protein>
    <recommendedName>
        <fullName evidence="2">DUF7330 domain-containing protein</fullName>
    </recommendedName>
</protein>
<feature type="compositionally biased region" description="Low complexity" evidence="1">
    <location>
        <begin position="97"/>
        <end position="108"/>
    </location>
</feature>
<feature type="compositionally biased region" description="Basic and acidic residues" evidence="1">
    <location>
        <begin position="136"/>
        <end position="148"/>
    </location>
</feature>
<dbReference type="Pfam" id="PF24016">
    <property type="entry name" value="DUF7330"/>
    <property type="match status" value="1"/>
</dbReference>
<dbReference type="AlphaFoldDB" id="A0A9P6D3Z8"/>
<evidence type="ECO:0000256" key="1">
    <source>
        <dbReference type="SAM" id="MobiDB-lite"/>
    </source>
</evidence>
<accession>A0A9P6D3Z8</accession>
<dbReference type="OrthoDB" id="2593559at2759"/>
<reference evidence="3" key="1">
    <citation type="submission" date="2020-11" db="EMBL/GenBank/DDBJ databases">
        <authorList>
            <consortium name="DOE Joint Genome Institute"/>
            <person name="Ahrendt S."/>
            <person name="Riley R."/>
            <person name="Andreopoulos W."/>
            <person name="Labutti K."/>
            <person name="Pangilinan J."/>
            <person name="Ruiz-Duenas F.J."/>
            <person name="Barrasa J.M."/>
            <person name="Sanchez-Garcia M."/>
            <person name="Camarero S."/>
            <person name="Miyauchi S."/>
            <person name="Serrano A."/>
            <person name="Linde D."/>
            <person name="Babiker R."/>
            <person name="Drula E."/>
            <person name="Ayuso-Fernandez I."/>
            <person name="Pacheco R."/>
            <person name="Padilla G."/>
            <person name="Ferreira P."/>
            <person name="Barriuso J."/>
            <person name="Kellner H."/>
            <person name="Castanera R."/>
            <person name="Alfaro M."/>
            <person name="Ramirez L."/>
            <person name="Pisabarro A.G."/>
            <person name="Kuo A."/>
            <person name="Tritt A."/>
            <person name="Lipzen A."/>
            <person name="He G."/>
            <person name="Yan M."/>
            <person name="Ng V."/>
            <person name="Cullen D."/>
            <person name="Martin F."/>
            <person name="Rosso M.-N."/>
            <person name="Henrissat B."/>
            <person name="Hibbett D."/>
            <person name="Martinez A.T."/>
            <person name="Grigoriev I.V."/>
        </authorList>
    </citation>
    <scope>NUCLEOTIDE SEQUENCE</scope>
    <source>
        <strain evidence="3">CIRM-BRFM 674</strain>
    </source>
</reference>
<gene>
    <name evidence="3" type="ORF">BDN70DRAFT_874959</name>
</gene>
<keyword evidence="4" id="KW-1185">Reference proteome</keyword>
<comment type="caution">
    <text evidence="3">The sequence shown here is derived from an EMBL/GenBank/DDBJ whole genome shotgun (WGS) entry which is preliminary data.</text>
</comment>
<feature type="compositionally biased region" description="Basic residues" evidence="1">
    <location>
        <begin position="54"/>
        <end position="63"/>
    </location>
</feature>
<sequence>MIVESSTQASLSYSQMIEKDRAAAMDHKTAPTDNPPAYSDLGSDSDVGLAHGPSLHRRSRRDRRSRDHGRGHLRQNQSLLPPPRRPAQSDRQHGCDAQASTSAAPSASVDQVHITDRKHNIEGTFYIDPTVPMLDPSRRQKTRSDEPIPHASFRTRSNTIDLNIGTAGDVHKAGKANVVVGSRDGFVKVNVLPTPPSKPRLGLTVSSRQGTVVVFIPEDFVGMVQLASRKGALNVLPVLAGRMKIIKAADHEIIFIIGNANDHSLDGLREASYCDISTRNGEIVVGLSGRDQYVAPVGFWKKLGGMLKGS</sequence>
<feature type="region of interest" description="Disordered" evidence="1">
    <location>
        <begin position="22"/>
        <end position="112"/>
    </location>
</feature>
<dbReference type="Proteomes" id="UP000807469">
    <property type="component" value="Unassembled WGS sequence"/>
</dbReference>
<feature type="domain" description="DUF7330" evidence="2">
    <location>
        <begin position="112"/>
        <end position="285"/>
    </location>
</feature>
<name>A0A9P6D3Z8_9AGAR</name>
<evidence type="ECO:0000313" key="3">
    <source>
        <dbReference type="EMBL" id="KAF9482590.1"/>
    </source>
</evidence>
<dbReference type="EMBL" id="MU155164">
    <property type="protein sequence ID" value="KAF9482590.1"/>
    <property type="molecule type" value="Genomic_DNA"/>
</dbReference>